<dbReference type="PANTHER" id="PTHR13678">
    <property type="entry name" value="VACUOLAR PROTEIN SORTING-ASSOCIATED PROTEIN 37"/>
    <property type="match status" value="1"/>
</dbReference>
<dbReference type="OrthoDB" id="10260857at2759"/>
<evidence type="ECO:0000256" key="4">
    <source>
        <dbReference type="ARBA" id="ARBA00022753"/>
    </source>
</evidence>
<keyword evidence="11" id="KW-1185">Reference proteome</keyword>
<dbReference type="PROSITE" id="PS51314">
    <property type="entry name" value="VPS37_C"/>
    <property type="match status" value="1"/>
</dbReference>
<dbReference type="InterPro" id="IPR029012">
    <property type="entry name" value="Helix_hairpin_bin_sf"/>
</dbReference>
<dbReference type="STRING" id="29655.A0A0K9NNB1"/>
<dbReference type="GO" id="GO:0006623">
    <property type="term" value="P:protein targeting to vacuole"/>
    <property type="evidence" value="ECO:0000318"/>
    <property type="project" value="GO_Central"/>
</dbReference>
<evidence type="ECO:0000256" key="5">
    <source>
        <dbReference type="ARBA" id="ARBA00022927"/>
    </source>
</evidence>
<evidence type="ECO:0000259" key="9">
    <source>
        <dbReference type="PROSITE" id="PS51314"/>
    </source>
</evidence>
<evidence type="ECO:0000313" key="10">
    <source>
        <dbReference type="EMBL" id="KMZ58259.1"/>
    </source>
</evidence>
<comment type="caution">
    <text evidence="10">The sequence shown here is derived from an EMBL/GenBank/DDBJ whole genome shotgun (WGS) entry which is preliminary data.</text>
</comment>
<keyword evidence="7" id="KW-0175">Coiled coil</keyword>
<organism evidence="10 11">
    <name type="scientific">Zostera marina</name>
    <name type="common">Eelgrass</name>
    <dbReference type="NCBI Taxonomy" id="29655"/>
    <lineage>
        <taxon>Eukaryota</taxon>
        <taxon>Viridiplantae</taxon>
        <taxon>Streptophyta</taxon>
        <taxon>Embryophyta</taxon>
        <taxon>Tracheophyta</taxon>
        <taxon>Spermatophyta</taxon>
        <taxon>Magnoliopsida</taxon>
        <taxon>Liliopsida</taxon>
        <taxon>Zosteraceae</taxon>
        <taxon>Zostera</taxon>
    </lineage>
</organism>
<gene>
    <name evidence="10" type="ORF">ZOSMA_78G00270</name>
</gene>
<evidence type="ECO:0000256" key="3">
    <source>
        <dbReference type="ARBA" id="ARBA00022448"/>
    </source>
</evidence>
<evidence type="ECO:0000256" key="7">
    <source>
        <dbReference type="SAM" id="Coils"/>
    </source>
</evidence>
<protein>
    <recommendedName>
        <fullName evidence="9">VPS37 C-terminal domain-containing protein</fullName>
    </recommendedName>
</protein>
<comment type="subcellular location">
    <subcellularLocation>
        <location evidence="1">Endosome</location>
    </subcellularLocation>
</comment>
<dbReference type="InterPro" id="IPR037202">
    <property type="entry name" value="ESCRT_assembly_dom"/>
</dbReference>
<dbReference type="Proteomes" id="UP000036987">
    <property type="component" value="Unassembled WGS sequence"/>
</dbReference>
<feature type="domain" description="VPS37 C-terminal" evidence="9">
    <location>
        <begin position="138"/>
        <end position="219"/>
    </location>
</feature>
<dbReference type="Gene3D" id="1.10.287.660">
    <property type="entry name" value="Helix hairpin bin"/>
    <property type="match status" value="1"/>
</dbReference>
<feature type="region of interest" description="Disordered" evidence="8">
    <location>
        <begin position="1"/>
        <end position="26"/>
    </location>
</feature>
<accession>A0A0K9NNB1</accession>
<dbReference type="SUPFAM" id="SSF140111">
    <property type="entry name" value="Endosomal sorting complex assembly domain"/>
    <property type="match status" value="1"/>
</dbReference>
<dbReference type="OMA" id="YNEVFHS"/>
<evidence type="ECO:0000256" key="8">
    <source>
        <dbReference type="SAM" id="MobiDB-lite"/>
    </source>
</evidence>
<reference evidence="11" key="1">
    <citation type="journal article" date="2016" name="Nature">
        <title>The genome of the seagrass Zostera marina reveals angiosperm adaptation to the sea.</title>
        <authorList>
            <person name="Olsen J.L."/>
            <person name="Rouze P."/>
            <person name="Verhelst B."/>
            <person name="Lin Y.-C."/>
            <person name="Bayer T."/>
            <person name="Collen J."/>
            <person name="Dattolo E."/>
            <person name="De Paoli E."/>
            <person name="Dittami S."/>
            <person name="Maumus F."/>
            <person name="Michel G."/>
            <person name="Kersting A."/>
            <person name="Lauritano C."/>
            <person name="Lohaus R."/>
            <person name="Toepel M."/>
            <person name="Tonon T."/>
            <person name="Vanneste K."/>
            <person name="Amirebrahimi M."/>
            <person name="Brakel J."/>
            <person name="Bostroem C."/>
            <person name="Chovatia M."/>
            <person name="Grimwood J."/>
            <person name="Jenkins J.W."/>
            <person name="Jueterbock A."/>
            <person name="Mraz A."/>
            <person name="Stam W.T."/>
            <person name="Tice H."/>
            <person name="Bornberg-Bauer E."/>
            <person name="Green P.J."/>
            <person name="Pearson G.A."/>
            <person name="Procaccini G."/>
            <person name="Duarte C.M."/>
            <person name="Schmutz J."/>
            <person name="Reusch T.B.H."/>
            <person name="Van de Peer Y."/>
        </authorList>
    </citation>
    <scope>NUCLEOTIDE SEQUENCE [LARGE SCALE GENOMIC DNA]</scope>
    <source>
        <strain evidence="11">cv. Finnish</strain>
    </source>
</reference>
<comment type="similarity">
    <text evidence="2">Belongs to the VPS37 family.</text>
</comment>
<keyword evidence="4" id="KW-0967">Endosome</keyword>
<dbReference type="GO" id="GO:0000813">
    <property type="term" value="C:ESCRT I complex"/>
    <property type="evidence" value="ECO:0000318"/>
    <property type="project" value="GO_Central"/>
</dbReference>
<feature type="coiled-coil region" evidence="7">
    <location>
        <begin position="103"/>
        <end position="181"/>
    </location>
</feature>
<dbReference type="GO" id="GO:0043162">
    <property type="term" value="P:ubiquitin-dependent protein catabolic process via the multivesicular body sorting pathway"/>
    <property type="evidence" value="ECO:0000318"/>
    <property type="project" value="GO_Central"/>
</dbReference>
<keyword evidence="3 6" id="KW-0813">Transport</keyword>
<evidence type="ECO:0000256" key="2">
    <source>
        <dbReference type="ARBA" id="ARBA00007617"/>
    </source>
</evidence>
<evidence type="ECO:0000313" key="11">
    <source>
        <dbReference type="Proteomes" id="UP000036987"/>
    </source>
</evidence>
<sequence length="219" mass="24859">MWNSPMNIFRSGSQGQQTPSGLQEVPTQSWYPPSVVGSSPITSSPSTPGGFMPGSMYLIISCLKDKSVDELRKLLSDPGAYEIFFQSLEQVKTQNQVRDDFQKETVQLARENLEKETRILELRNQCMIIRNTELAAAQEKLNELEQKKDETLKLYSTTSLLQKLQDTLDNTDEESEALHRQLLAGDIDLPTFVQKYKELRILFNKRALIHAAAKTSLSY</sequence>
<dbReference type="InterPro" id="IPR009851">
    <property type="entry name" value="Mod_r"/>
</dbReference>
<proteinExistence type="inferred from homology"/>
<dbReference type="Pfam" id="PF07200">
    <property type="entry name" value="Mod_r"/>
    <property type="match status" value="1"/>
</dbReference>
<keyword evidence="5 6" id="KW-0653">Protein transport</keyword>
<dbReference type="GO" id="GO:0006612">
    <property type="term" value="P:protein targeting to membrane"/>
    <property type="evidence" value="ECO:0000318"/>
    <property type="project" value="GO_Central"/>
</dbReference>
<dbReference type="AlphaFoldDB" id="A0A0K9NNB1"/>
<evidence type="ECO:0000256" key="6">
    <source>
        <dbReference type="PROSITE-ProRule" id="PRU00646"/>
    </source>
</evidence>
<name>A0A0K9NNB1_ZOSMR</name>
<dbReference type="PANTHER" id="PTHR13678:SF2">
    <property type="entry name" value="VACUOLAR PROTEIN SORTING-ASSOCIATED PROTEIN 37A"/>
    <property type="match status" value="1"/>
</dbReference>
<dbReference type="EMBL" id="LFYR01001962">
    <property type="protein sequence ID" value="KMZ58259.1"/>
    <property type="molecule type" value="Genomic_DNA"/>
</dbReference>
<evidence type="ECO:0000256" key="1">
    <source>
        <dbReference type="ARBA" id="ARBA00004177"/>
    </source>
</evidence>